<proteinExistence type="predicted"/>
<dbReference type="CDD" id="cd00586">
    <property type="entry name" value="4HBT"/>
    <property type="match status" value="1"/>
</dbReference>
<protein>
    <recommendedName>
        <fullName evidence="3">Thioesterase</fullName>
    </recommendedName>
</protein>
<evidence type="ECO:0000313" key="2">
    <source>
        <dbReference type="Proteomes" id="UP001501565"/>
    </source>
</evidence>
<comment type="caution">
    <text evidence="1">The sequence shown here is derived from an EMBL/GenBank/DDBJ whole genome shotgun (WGS) entry which is preliminary data.</text>
</comment>
<evidence type="ECO:0008006" key="3">
    <source>
        <dbReference type="Google" id="ProtNLM"/>
    </source>
</evidence>
<accession>A0ABP7N693</accession>
<dbReference type="InterPro" id="IPR051490">
    <property type="entry name" value="THEM6_lcsJ_thioesterase"/>
</dbReference>
<dbReference type="SUPFAM" id="SSF54637">
    <property type="entry name" value="Thioesterase/thiol ester dehydrase-isomerase"/>
    <property type="match status" value="1"/>
</dbReference>
<dbReference type="PANTHER" id="PTHR12475">
    <property type="match status" value="1"/>
</dbReference>
<dbReference type="EMBL" id="BAABBN010000012">
    <property type="protein sequence ID" value="GAA3938198.1"/>
    <property type="molecule type" value="Genomic_DNA"/>
</dbReference>
<evidence type="ECO:0000313" key="1">
    <source>
        <dbReference type="EMBL" id="GAA3938198.1"/>
    </source>
</evidence>
<dbReference type="Gene3D" id="3.10.129.10">
    <property type="entry name" value="Hotdog Thioesterase"/>
    <property type="match status" value="1"/>
</dbReference>
<dbReference type="Proteomes" id="UP001501565">
    <property type="component" value="Unassembled WGS sequence"/>
</dbReference>
<dbReference type="InterPro" id="IPR029069">
    <property type="entry name" value="HotDog_dom_sf"/>
</dbReference>
<dbReference type="RefSeq" id="WP_344800214.1">
    <property type="nucleotide sequence ID" value="NZ_BAABBN010000012.1"/>
</dbReference>
<organism evidence="1 2">
    <name type="scientific">Litoribacillus peritrichatus</name>
    <dbReference type="NCBI Taxonomy" id="718191"/>
    <lineage>
        <taxon>Bacteria</taxon>
        <taxon>Pseudomonadati</taxon>
        <taxon>Pseudomonadota</taxon>
        <taxon>Gammaproteobacteria</taxon>
        <taxon>Oceanospirillales</taxon>
        <taxon>Oceanospirillaceae</taxon>
        <taxon>Litoribacillus</taxon>
    </lineage>
</organism>
<gene>
    <name evidence="1" type="ORF">GCM10022277_38080</name>
</gene>
<sequence length="179" mass="20593">MNLYLRLILAFICGNFLSNISPTDELVRTLRVLPNDIDINGHLNNGRYATLVDLLIIEQGMRVGILAKALKLGWKPMTAGGLISYRKQLKPFEKFNVHYKMDCWDEKWAYMHFRFVKADGSIAAVGYFKCGFVSKRGLVAQKLVDEKFELNRGDCELHPTIEFWKQSEEALMDRALKAF</sequence>
<reference evidence="2" key="1">
    <citation type="journal article" date="2019" name="Int. J. Syst. Evol. Microbiol.">
        <title>The Global Catalogue of Microorganisms (GCM) 10K type strain sequencing project: providing services to taxonomists for standard genome sequencing and annotation.</title>
        <authorList>
            <consortium name="The Broad Institute Genomics Platform"/>
            <consortium name="The Broad Institute Genome Sequencing Center for Infectious Disease"/>
            <person name="Wu L."/>
            <person name="Ma J."/>
        </authorList>
    </citation>
    <scope>NUCLEOTIDE SEQUENCE [LARGE SCALE GENOMIC DNA]</scope>
    <source>
        <strain evidence="2">JCM 17551</strain>
    </source>
</reference>
<name>A0ABP7N693_9GAMM</name>
<dbReference type="PANTHER" id="PTHR12475:SF4">
    <property type="entry name" value="PROTEIN THEM6"/>
    <property type="match status" value="1"/>
</dbReference>
<dbReference type="Pfam" id="PF13279">
    <property type="entry name" value="4HBT_2"/>
    <property type="match status" value="1"/>
</dbReference>
<keyword evidence="2" id="KW-1185">Reference proteome</keyword>